<dbReference type="PROSITE" id="PS00022">
    <property type="entry name" value="EGF_1"/>
    <property type="match status" value="1"/>
</dbReference>
<organism evidence="5 6">
    <name type="scientific">Phialemonium atrogriseum</name>
    <dbReference type="NCBI Taxonomy" id="1093897"/>
    <lineage>
        <taxon>Eukaryota</taxon>
        <taxon>Fungi</taxon>
        <taxon>Dikarya</taxon>
        <taxon>Ascomycota</taxon>
        <taxon>Pezizomycotina</taxon>
        <taxon>Sordariomycetes</taxon>
        <taxon>Sordariomycetidae</taxon>
        <taxon>Cephalothecales</taxon>
        <taxon>Cephalothecaceae</taxon>
        <taxon>Phialemonium</taxon>
    </lineage>
</organism>
<feature type="compositionally biased region" description="Pro residues" evidence="1">
    <location>
        <begin position="386"/>
        <end position="396"/>
    </location>
</feature>
<keyword evidence="2" id="KW-0812">Transmembrane</keyword>
<proteinExistence type="predicted"/>
<feature type="compositionally biased region" description="Low complexity" evidence="1">
    <location>
        <begin position="106"/>
        <end position="116"/>
    </location>
</feature>
<feature type="region of interest" description="Disordered" evidence="1">
    <location>
        <begin position="1"/>
        <end position="435"/>
    </location>
</feature>
<evidence type="ECO:0000256" key="2">
    <source>
        <dbReference type="SAM" id="Phobius"/>
    </source>
</evidence>
<evidence type="ECO:0000313" key="5">
    <source>
        <dbReference type="EMBL" id="KAK1768788.1"/>
    </source>
</evidence>
<dbReference type="PANTHER" id="PTHR17178">
    <property type="entry name" value="SECRETORY GRANULE PROTEOGLYCAN CORE PROTEIN"/>
    <property type="match status" value="1"/>
</dbReference>
<feature type="compositionally biased region" description="Polar residues" evidence="1">
    <location>
        <begin position="149"/>
        <end position="169"/>
    </location>
</feature>
<protein>
    <recommendedName>
        <fullName evidence="3 4">EGF-like domain-containing protein</fullName>
    </recommendedName>
</protein>
<feature type="compositionally biased region" description="Polar residues" evidence="1">
    <location>
        <begin position="34"/>
        <end position="43"/>
    </location>
</feature>
<evidence type="ECO:0000256" key="1">
    <source>
        <dbReference type="SAM" id="MobiDB-lite"/>
    </source>
</evidence>
<dbReference type="PROSITE" id="PS01186">
    <property type="entry name" value="EGF_2"/>
    <property type="match status" value="1"/>
</dbReference>
<feature type="region of interest" description="Disordered" evidence="1">
    <location>
        <begin position="911"/>
        <end position="948"/>
    </location>
</feature>
<dbReference type="RefSeq" id="XP_060285001.1">
    <property type="nucleotide sequence ID" value="XM_060432298.1"/>
</dbReference>
<dbReference type="Proteomes" id="UP001244011">
    <property type="component" value="Unassembled WGS sequence"/>
</dbReference>
<keyword evidence="2" id="KW-1133">Transmembrane helix</keyword>
<reference evidence="5" key="1">
    <citation type="submission" date="2023-06" db="EMBL/GenBank/DDBJ databases">
        <title>Genome-scale phylogeny and comparative genomics of the fungal order Sordariales.</title>
        <authorList>
            <consortium name="Lawrence Berkeley National Laboratory"/>
            <person name="Hensen N."/>
            <person name="Bonometti L."/>
            <person name="Westerberg I."/>
            <person name="Brannstrom I.O."/>
            <person name="Guillou S."/>
            <person name="Cros-Aarteil S."/>
            <person name="Calhoun S."/>
            <person name="Haridas S."/>
            <person name="Kuo A."/>
            <person name="Mondo S."/>
            <person name="Pangilinan J."/>
            <person name="Riley R."/>
            <person name="Labutti K."/>
            <person name="Andreopoulos B."/>
            <person name="Lipzen A."/>
            <person name="Chen C."/>
            <person name="Yanf M."/>
            <person name="Daum C."/>
            <person name="Ng V."/>
            <person name="Clum A."/>
            <person name="Steindorff A."/>
            <person name="Ohm R."/>
            <person name="Martin F."/>
            <person name="Silar P."/>
            <person name="Natvig D."/>
            <person name="Lalanne C."/>
            <person name="Gautier V."/>
            <person name="Ament-Velasquez S.L."/>
            <person name="Kruys A."/>
            <person name="Hutchinson M.I."/>
            <person name="Powell A.J."/>
            <person name="Barry K."/>
            <person name="Miller A.N."/>
            <person name="Grigoriev I.V."/>
            <person name="Debuchy R."/>
            <person name="Gladieux P."/>
            <person name="Thoren M.H."/>
            <person name="Johannesson H."/>
        </authorList>
    </citation>
    <scope>NUCLEOTIDE SEQUENCE</scope>
    <source>
        <strain evidence="5">8032-3</strain>
    </source>
</reference>
<feature type="region of interest" description="Disordered" evidence="1">
    <location>
        <begin position="490"/>
        <end position="509"/>
    </location>
</feature>
<comment type="caution">
    <text evidence="5">The sequence shown here is derived from an EMBL/GenBank/DDBJ whole genome shotgun (WGS) entry which is preliminary data.</text>
</comment>
<feature type="domain" description="EGF-like" evidence="3 4">
    <location>
        <begin position="622"/>
        <end position="633"/>
    </location>
</feature>
<feature type="compositionally biased region" description="Polar residues" evidence="1">
    <location>
        <begin position="347"/>
        <end position="357"/>
    </location>
</feature>
<evidence type="ECO:0000259" key="4">
    <source>
        <dbReference type="PROSITE" id="PS01186"/>
    </source>
</evidence>
<feature type="compositionally biased region" description="Polar residues" evidence="1">
    <location>
        <begin position="312"/>
        <end position="336"/>
    </location>
</feature>
<keyword evidence="2" id="KW-0472">Membrane</keyword>
<gene>
    <name evidence="5" type="ORF">QBC33DRAFT_606218</name>
</gene>
<name>A0AAJ0C270_9PEZI</name>
<dbReference type="GeneID" id="85315485"/>
<dbReference type="AlphaFoldDB" id="A0AAJ0C270"/>
<feature type="compositionally biased region" description="Low complexity" evidence="1">
    <location>
        <begin position="176"/>
        <end position="194"/>
    </location>
</feature>
<dbReference type="PANTHER" id="PTHR17178:SF0">
    <property type="entry name" value="SERGLYCIN"/>
    <property type="match status" value="1"/>
</dbReference>
<sequence length="948" mass="99649">MSYSQNGRDMDRLPGAGESVRRARERVAAGFQRTDLSQTSQPPRTREDEPQMAQPSMTRRPVAGPTAGQPRVPRLQAPPGLQLKDGQIGVAISRPTQVPQWPLPGPLTSLSGSSDSEPYRPPPGKSTQAPQRPPRPSRVPSMLDGSKIQDPTPSFQYRPQSGRESSGQELASVPETPSSLSRPSTVSSVGSIPDFPLPIPIPVAPPPRRSVNLGPPPSARRGASSFYSNASFVSPIPEESPRSRSHVSFASSAAMPESWGTPSPGPSPNYPEPSYEDIIADQAAGGSGYEDDAEESQLVRSASVGKRGKPTLVSTTTPRAFESGESSQRPAPTPIQSDPFKNGTGYVENSSSSSGTLPMSRAPVPRAITTDSMLDAYNAASATDPSNPPTATPSPQPRGGRPYSRRLSAIWRGPPPQSDPDIPPRTESRASLTSLPDLIRRATRLAATLEMGRRPASRFDDLTDSSGADLFGRYDKELSVDGEKHQSGLSDMLAAFPPPGQPGARRSFRESLRQQVASWPLPLNTNNRGRGNDSSQEDVSSPGTYTQTNKRRRICGLTMLRFIILFVIALIIVVAAVVIPLQFFVFRKRNAAEAQPSLQKCLAQLNCSNGGTNVVKQGVCSCICTGGFTGFDCTLTGATGCTTTSLTGETNIDNVTLGDAIPRLIQAAQSNFSISLSPTTILAKLNAGNLSCSAENALVTFDGQPTRQGDASSEVTDSSGAVNALNVDDGVEVKTITVSISASSTVTLKRAAAAEPSAEDPSLYHPAQVTPRANKARADAGFTTLVVAPDTLPTIFATTISFGNIPPQITRTSTTTTTTTISAAPGPSATFAAVEETLDFARVAVLFILQEKSLNDAESAQVTLQRFFSTASAGRAAGGGGGGGGGVDVGQARNVSLGNGNSVDLVNFRVDTGKGARGGRSSGAARRRSVGPRPVPVRVLHQRLGEGA</sequence>
<feature type="region of interest" description="Disordered" evidence="1">
    <location>
        <begin position="519"/>
        <end position="546"/>
    </location>
</feature>
<dbReference type="EMBL" id="MU839004">
    <property type="protein sequence ID" value="KAK1768788.1"/>
    <property type="molecule type" value="Genomic_DNA"/>
</dbReference>
<accession>A0AAJ0C270</accession>
<keyword evidence="6" id="KW-1185">Reference proteome</keyword>
<evidence type="ECO:0000313" key="6">
    <source>
        <dbReference type="Proteomes" id="UP001244011"/>
    </source>
</evidence>
<feature type="transmembrane region" description="Helical" evidence="2">
    <location>
        <begin position="560"/>
        <end position="586"/>
    </location>
</feature>
<dbReference type="InterPro" id="IPR000742">
    <property type="entry name" value="EGF"/>
</dbReference>
<evidence type="ECO:0000259" key="3">
    <source>
        <dbReference type="PROSITE" id="PS00022"/>
    </source>
</evidence>
<feature type="compositionally biased region" description="Pro residues" evidence="1">
    <location>
        <begin position="195"/>
        <end position="218"/>
    </location>
</feature>